<dbReference type="GO" id="GO:0006355">
    <property type="term" value="P:regulation of DNA-templated transcription"/>
    <property type="evidence" value="ECO:0007669"/>
    <property type="project" value="InterPro"/>
</dbReference>
<organism evidence="2 3">
    <name type="scientific">Chryseobacterium angstadtii</name>
    <dbReference type="NCBI Taxonomy" id="558151"/>
    <lineage>
        <taxon>Bacteria</taxon>
        <taxon>Pseudomonadati</taxon>
        <taxon>Bacteroidota</taxon>
        <taxon>Flavobacteriia</taxon>
        <taxon>Flavobacteriales</taxon>
        <taxon>Weeksellaceae</taxon>
        <taxon>Chryseobacterium group</taxon>
        <taxon>Chryseobacterium</taxon>
    </lineage>
</organism>
<reference evidence="2 3" key="1">
    <citation type="journal article" date="2013" name="Int. J. Syst. Evol. Microbiol.">
        <title>Chryseobacterium angstadtii sp. nov., isolated from a newt tank.</title>
        <authorList>
            <person name="Kirk K.E."/>
            <person name="Hoffman J.A."/>
            <person name="Smith K.A."/>
            <person name="Strahan B.L."/>
            <person name="Failor K.C."/>
            <person name="Krebs J.E."/>
            <person name="Gale A.N."/>
            <person name="Do T.D."/>
            <person name="Sontag T.C."/>
            <person name="Batties A.M."/>
            <person name="Mistiszyn K."/>
            <person name="Newman J.D."/>
        </authorList>
    </citation>
    <scope>NUCLEOTIDE SEQUENCE [LARGE SCALE GENOMIC DNA]</scope>
    <source>
        <strain evidence="2 3">KM</strain>
    </source>
</reference>
<gene>
    <name evidence="2" type="ORF">ACM46_22370</name>
</gene>
<dbReference type="EMBL" id="LFND01000009">
    <property type="protein sequence ID" value="KMQ58449.1"/>
    <property type="molecule type" value="Genomic_DNA"/>
</dbReference>
<name>A0A0J7HXH4_9FLAO</name>
<dbReference type="InterPro" id="IPR016032">
    <property type="entry name" value="Sig_transdc_resp-reg_C-effctor"/>
</dbReference>
<feature type="transmembrane region" description="Helical" evidence="1">
    <location>
        <begin position="339"/>
        <end position="359"/>
    </location>
</feature>
<comment type="caution">
    <text evidence="2">The sequence shown here is derived from an EMBL/GenBank/DDBJ whole genome shotgun (WGS) entry which is preliminary data.</text>
</comment>
<keyword evidence="3" id="KW-1185">Reference proteome</keyword>
<dbReference type="RefSeq" id="WP_048508891.1">
    <property type="nucleotide sequence ID" value="NZ_LFND01000009.1"/>
</dbReference>
<dbReference type="STRING" id="558151.ACM46_22370"/>
<proteinExistence type="predicted"/>
<keyword evidence="1" id="KW-0812">Transmembrane</keyword>
<evidence type="ECO:0008006" key="4">
    <source>
        <dbReference type="Google" id="ProtNLM"/>
    </source>
</evidence>
<dbReference type="AlphaFoldDB" id="A0A0J7HXH4"/>
<evidence type="ECO:0000256" key="1">
    <source>
        <dbReference type="SAM" id="Phobius"/>
    </source>
</evidence>
<keyword evidence="1" id="KW-0472">Membrane</keyword>
<evidence type="ECO:0000313" key="2">
    <source>
        <dbReference type="EMBL" id="KMQ58449.1"/>
    </source>
</evidence>
<keyword evidence="1" id="KW-1133">Transmembrane helix</keyword>
<sequence>MFVFTFLPFLGFGRAKVTDRDSLKTLILANYNKDIFDNHKDVLRYSTELYYLAKNKNDQESIMFSLFEQSRIYFMENKYGVTLKKLYEGICLAKKMKDYNMLCRFTLIYQKVLTHLDYNNSEIKIFIDKCNEFNTLVKSKDDQHINTIYILVATADSYLDNEGLCDNMDKVIALKTQAYKESLKIKNNNPLKTFTQIYALQSLYWSCALSRNFNKANYYLAITDSLLAKNPNYYFNVDCLITKGAIENIQRNHQKAIYYFKQAIDKAEKSQAIYQLYTVFPMISASYGELNDFREGMEYSWKAKDMNEQLRQLRIEGHNATIITNINTEIHNMNSKQEIPYNFIAIGILIGSSSLYYYFNKKKVSRRNLLISLEEPQQNYSENYLEKIITESDAEDNKKLVNLAKEDINTFYIEFEKTYPAFQTILKEKHFELNLSDINFCSLIKMKFDMKQIATYTNTTLRSVESRRYRIRKKMQLKGQDDLYIIISNIN</sequence>
<evidence type="ECO:0000313" key="3">
    <source>
        <dbReference type="Proteomes" id="UP000036261"/>
    </source>
</evidence>
<protein>
    <recommendedName>
        <fullName evidence="4">HTH luxR-type domain-containing protein</fullName>
    </recommendedName>
</protein>
<dbReference type="SUPFAM" id="SSF46894">
    <property type="entry name" value="C-terminal effector domain of the bipartite response regulators"/>
    <property type="match status" value="1"/>
</dbReference>
<dbReference type="Proteomes" id="UP000036261">
    <property type="component" value="Unassembled WGS sequence"/>
</dbReference>
<dbReference type="GO" id="GO:0003677">
    <property type="term" value="F:DNA binding"/>
    <property type="evidence" value="ECO:0007669"/>
    <property type="project" value="InterPro"/>
</dbReference>
<dbReference type="PATRIC" id="fig|558151.6.peg.4684"/>
<accession>A0A0J7HXH4</accession>